<protein>
    <recommendedName>
        <fullName evidence="1">bAvd-like domain-containing protein</fullName>
    </recommendedName>
</protein>
<dbReference type="Gene3D" id="1.20.1440.60">
    <property type="entry name" value="23S rRNA-intervening sequence"/>
    <property type="match status" value="1"/>
</dbReference>
<reference evidence="2 3" key="1">
    <citation type="submission" date="2020-01" db="EMBL/GenBank/DDBJ databases">
        <title>Draft genome sequence of Cand. Neptunochlamydia vexilliferae K9.</title>
        <authorList>
            <person name="Schulz F."/>
            <person name="Koestlbacher S."/>
            <person name="Wascher F."/>
            <person name="Pizzetti I."/>
            <person name="Horn M."/>
        </authorList>
    </citation>
    <scope>NUCLEOTIDE SEQUENCE [LARGE SCALE GENOMIC DNA]</scope>
    <source>
        <strain evidence="2 3">K9</strain>
    </source>
</reference>
<proteinExistence type="predicted"/>
<dbReference type="Proteomes" id="UP001194714">
    <property type="component" value="Unassembled WGS sequence"/>
</dbReference>
<gene>
    <name evidence="2" type="ORF">NEPTK9_000931</name>
</gene>
<dbReference type="RefSeq" id="WP_194847719.1">
    <property type="nucleotide sequence ID" value="NZ_JAAEJV010000021.1"/>
</dbReference>
<evidence type="ECO:0000313" key="3">
    <source>
        <dbReference type="Proteomes" id="UP001194714"/>
    </source>
</evidence>
<dbReference type="Pfam" id="PF22296">
    <property type="entry name" value="bAvd"/>
    <property type="match status" value="1"/>
</dbReference>
<dbReference type="InterPro" id="IPR055360">
    <property type="entry name" value="bAvd"/>
</dbReference>
<dbReference type="EMBL" id="JAAEJV010000021">
    <property type="protein sequence ID" value="MBF5059417.1"/>
    <property type="molecule type" value="Genomic_DNA"/>
</dbReference>
<accession>A0ABS0AZ59</accession>
<feature type="domain" description="bAvd-like" evidence="1">
    <location>
        <begin position="14"/>
        <end position="117"/>
    </location>
</feature>
<comment type="caution">
    <text evidence="2">The sequence shown here is derived from an EMBL/GenBank/DDBJ whole genome shotgun (WGS) entry which is preliminary data.</text>
</comment>
<organism evidence="2 3">
    <name type="scientific">Candidatus Neptunichlamydia vexilliferae</name>
    <dbReference type="NCBI Taxonomy" id="1651774"/>
    <lineage>
        <taxon>Bacteria</taxon>
        <taxon>Pseudomonadati</taxon>
        <taxon>Chlamydiota</taxon>
        <taxon>Chlamydiia</taxon>
        <taxon>Parachlamydiales</taxon>
        <taxon>Simkaniaceae</taxon>
        <taxon>Candidatus Neptunichlamydia</taxon>
    </lineage>
</organism>
<evidence type="ECO:0000259" key="1">
    <source>
        <dbReference type="Pfam" id="PF22296"/>
    </source>
</evidence>
<keyword evidence="3" id="KW-1185">Reference proteome</keyword>
<name>A0ABS0AZ59_9BACT</name>
<dbReference type="InterPro" id="IPR036583">
    <property type="entry name" value="23S_rRNA_IVS_sf"/>
</dbReference>
<evidence type="ECO:0000313" key="2">
    <source>
        <dbReference type="EMBL" id="MBF5059417.1"/>
    </source>
</evidence>
<dbReference type="CDD" id="cd16376">
    <property type="entry name" value="Avd_like"/>
    <property type="match status" value="1"/>
</dbReference>
<sequence length="119" mass="13939">MAYSSNVVDAPLFKKIYDLSQVIHTNYIKIPKFYRHTLWQQCASLTLELIRDMVKAYRVFEEERLATLHTMSDNLDLLKVLVRLTKDSQAIQKKPYVEIEMMLQEVGRMLGGWIKSCAK</sequence>